<dbReference type="EMBL" id="FNIM01000022">
    <property type="protein sequence ID" value="SDN89549.1"/>
    <property type="molecule type" value="Genomic_DNA"/>
</dbReference>
<dbReference type="Proteomes" id="UP000198541">
    <property type="component" value="Unassembled WGS sequence"/>
</dbReference>
<dbReference type="InterPro" id="IPR036291">
    <property type="entry name" value="NAD(P)-bd_dom_sf"/>
</dbReference>
<evidence type="ECO:0000259" key="3">
    <source>
        <dbReference type="Pfam" id="PF01408"/>
    </source>
</evidence>
<evidence type="ECO:0000313" key="6">
    <source>
        <dbReference type="Proteomes" id="UP000198541"/>
    </source>
</evidence>
<dbReference type="AlphaFoldDB" id="A0A1H0F4T8"/>
<name>A0A1H0F4T8_9ACTO</name>
<feature type="domain" description="Gfo/Idh/MocA-like oxidoreductase N-terminal" evidence="3">
    <location>
        <begin position="7"/>
        <end position="125"/>
    </location>
</feature>
<protein>
    <submittedName>
        <fullName evidence="5">Myo-inositol 2-dehydrogenase / D-chiro-inositol 1-dehydrogenase</fullName>
    </submittedName>
</protein>
<dbReference type="GO" id="GO:0016491">
    <property type="term" value="F:oxidoreductase activity"/>
    <property type="evidence" value="ECO:0007669"/>
    <property type="project" value="UniProtKB-KW"/>
</dbReference>
<gene>
    <name evidence="5" type="ORF">SAMN05216355_12214</name>
</gene>
<dbReference type="InterPro" id="IPR055170">
    <property type="entry name" value="GFO_IDH_MocA-like_dom"/>
</dbReference>
<dbReference type="GO" id="GO:0000166">
    <property type="term" value="F:nucleotide binding"/>
    <property type="evidence" value="ECO:0007669"/>
    <property type="project" value="InterPro"/>
</dbReference>
<reference evidence="6" key="1">
    <citation type="submission" date="2016-10" db="EMBL/GenBank/DDBJ databases">
        <authorList>
            <person name="Varghese N."/>
            <person name="Submissions S."/>
        </authorList>
    </citation>
    <scope>NUCLEOTIDE SEQUENCE [LARGE SCALE GENOMIC DNA]</scope>
    <source>
        <strain evidence="6">DSM 27982</strain>
    </source>
</reference>
<dbReference type="RefSeq" id="WP_092537954.1">
    <property type="nucleotide sequence ID" value="NZ_FNIM01000022.1"/>
</dbReference>
<feature type="domain" description="GFO/IDH/MocA-like oxidoreductase" evidence="4">
    <location>
        <begin position="133"/>
        <end position="255"/>
    </location>
</feature>
<dbReference type="PANTHER" id="PTHR42840">
    <property type="entry name" value="NAD(P)-BINDING ROSSMANN-FOLD SUPERFAMILY PROTEIN-RELATED"/>
    <property type="match status" value="1"/>
</dbReference>
<organism evidence="5 6">
    <name type="scientific">Actinomyces ruminicola</name>
    <dbReference type="NCBI Taxonomy" id="332524"/>
    <lineage>
        <taxon>Bacteria</taxon>
        <taxon>Bacillati</taxon>
        <taxon>Actinomycetota</taxon>
        <taxon>Actinomycetes</taxon>
        <taxon>Actinomycetales</taxon>
        <taxon>Actinomycetaceae</taxon>
        <taxon>Actinomyces</taxon>
    </lineage>
</organism>
<dbReference type="Pfam" id="PF22725">
    <property type="entry name" value="GFO_IDH_MocA_C3"/>
    <property type="match status" value="1"/>
</dbReference>
<comment type="similarity">
    <text evidence="1">Belongs to the Gfo/Idh/MocA family.</text>
</comment>
<dbReference type="SUPFAM" id="SSF51735">
    <property type="entry name" value="NAD(P)-binding Rossmann-fold domains"/>
    <property type="match status" value="1"/>
</dbReference>
<dbReference type="PANTHER" id="PTHR42840:SF3">
    <property type="entry name" value="BINDING ROSSMANN FOLD OXIDOREDUCTASE, PUTATIVE (AFU_ORTHOLOGUE AFUA_2G10240)-RELATED"/>
    <property type="match status" value="1"/>
</dbReference>
<proteinExistence type="inferred from homology"/>
<dbReference type="InterPro" id="IPR000683">
    <property type="entry name" value="Gfo/Idh/MocA-like_OxRdtase_N"/>
</dbReference>
<sequence length="340" mass="35801">MTVTNVNLALVGAGRIGSHHARALAREVPGAVVTTVVDPRTEAAAALAAELGAQPIPSIEEAVADPDLDAVLITTPAALHAPAIITAATAAKHVFTEKPITTTIEDAHEAIDACTRADVRLQVGFNRRFAPGFAAAHAAVSDGRVGEVRQMRSVTRDPGPFSVDPAKIAPWTMFLETLIHDFDTLLWLNPGAEVVSVTAHADALVRPDAKPDGFIDTAMVTLVFDTGAMATAEACFEALYGYDVRAEVFGAKGMATAGCGRTSDMTYYGADGASWDTSRKDTDLLHTAYVGELDAFVRSVRGENVDVPGAEAGLRALRVARAAILSVQENRTISLKEIAE</sequence>
<evidence type="ECO:0000313" key="5">
    <source>
        <dbReference type="EMBL" id="SDN89549.1"/>
    </source>
</evidence>
<keyword evidence="6" id="KW-1185">Reference proteome</keyword>
<dbReference type="Pfam" id="PF01408">
    <property type="entry name" value="GFO_IDH_MocA"/>
    <property type="match status" value="1"/>
</dbReference>
<evidence type="ECO:0000259" key="4">
    <source>
        <dbReference type="Pfam" id="PF22725"/>
    </source>
</evidence>
<dbReference type="Gene3D" id="3.30.360.10">
    <property type="entry name" value="Dihydrodipicolinate Reductase, domain 2"/>
    <property type="match status" value="1"/>
</dbReference>
<evidence type="ECO:0000256" key="1">
    <source>
        <dbReference type="ARBA" id="ARBA00010928"/>
    </source>
</evidence>
<accession>A0A1H0F4T8</accession>
<dbReference type="STRING" id="332524.SAMN04487766_11018"/>
<dbReference type="SUPFAM" id="SSF55347">
    <property type="entry name" value="Glyceraldehyde-3-phosphate dehydrogenase-like, C-terminal domain"/>
    <property type="match status" value="1"/>
</dbReference>
<keyword evidence="2" id="KW-0560">Oxidoreductase</keyword>
<evidence type="ECO:0000256" key="2">
    <source>
        <dbReference type="ARBA" id="ARBA00023002"/>
    </source>
</evidence>
<dbReference type="Gene3D" id="3.40.50.720">
    <property type="entry name" value="NAD(P)-binding Rossmann-like Domain"/>
    <property type="match status" value="1"/>
</dbReference>